<evidence type="ECO:0000313" key="12">
    <source>
        <dbReference type="EMBL" id="RDW26580.1"/>
    </source>
</evidence>
<evidence type="ECO:0000256" key="7">
    <source>
        <dbReference type="ARBA" id="ARBA00023146"/>
    </source>
</evidence>
<keyword evidence="4" id="KW-0547">Nucleotide-binding</keyword>
<dbReference type="GeneID" id="2910171"/>
<evidence type="ECO:0000256" key="5">
    <source>
        <dbReference type="ARBA" id="ARBA00022840"/>
    </source>
</evidence>
<accession>A0A1D8NEQ1</accession>
<dbReference type="Gene3D" id="3.40.50.800">
    <property type="entry name" value="Anticodon-binding domain"/>
    <property type="match status" value="1"/>
</dbReference>
<dbReference type="GO" id="GO:0004827">
    <property type="term" value="F:proline-tRNA ligase activity"/>
    <property type="evidence" value="ECO:0007669"/>
    <property type="project" value="UniProtKB-EC"/>
</dbReference>
<dbReference type="InterPro" id="IPR045864">
    <property type="entry name" value="aa-tRNA-synth_II/BPL/LPL"/>
</dbReference>
<dbReference type="PANTHER" id="PTHR42753:SF2">
    <property type="entry name" value="PROLINE--TRNA LIGASE"/>
    <property type="match status" value="1"/>
</dbReference>
<dbReference type="InterPro" id="IPR002314">
    <property type="entry name" value="aa-tRNA-synt_IIb"/>
</dbReference>
<evidence type="ECO:0000256" key="9">
    <source>
        <dbReference type="ARBA" id="ARBA00047671"/>
    </source>
</evidence>
<dbReference type="SUPFAM" id="SSF52954">
    <property type="entry name" value="Class II aaRS ABD-related"/>
    <property type="match status" value="1"/>
</dbReference>
<gene>
    <name evidence="12" type="ORF">B0I71DRAFT_130638</name>
    <name evidence="11" type="ORF">YALI1_D19110g</name>
</gene>
<dbReference type="Pfam" id="PF00587">
    <property type="entry name" value="tRNA-synt_2b"/>
    <property type="match status" value="1"/>
</dbReference>
<dbReference type="GO" id="GO:0005524">
    <property type="term" value="F:ATP binding"/>
    <property type="evidence" value="ECO:0007669"/>
    <property type="project" value="UniProtKB-KW"/>
</dbReference>
<dbReference type="Proteomes" id="UP000182444">
    <property type="component" value="Chromosome 1D"/>
</dbReference>
<dbReference type="InterPro" id="IPR036621">
    <property type="entry name" value="Anticodon-bd_dom_sf"/>
</dbReference>
<evidence type="ECO:0000259" key="10">
    <source>
        <dbReference type="PROSITE" id="PS50862"/>
    </source>
</evidence>
<dbReference type="InterPro" id="IPR050062">
    <property type="entry name" value="Pro-tRNA_synthetase"/>
</dbReference>
<evidence type="ECO:0000256" key="1">
    <source>
        <dbReference type="ARBA" id="ARBA00008226"/>
    </source>
</evidence>
<evidence type="ECO:0000313" key="13">
    <source>
        <dbReference type="Proteomes" id="UP000182444"/>
    </source>
</evidence>
<dbReference type="OrthoDB" id="10267474at2759"/>
<dbReference type="PANTHER" id="PTHR42753">
    <property type="entry name" value="MITOCHONDRIAL RIBOSOME PROTEIN L39/PROLYL-TRNA LIGASE FAMILY MEMBER"/>
    <property type="match status" value="1"/>
</dbReference>
<dbReference type="AlphaFoldDB" id="A0A1D8NEQ1"/>
<dbReference type="KEGG" id="yli:2910171"/>
<dbReference type="InterPro" id="IPR006195">
    <property type="entry name" value="aa-tRNA-synth_II"/>
</dbReference>
<dbReference type="EMBL" id="CP017556">
    <property type="protein sequence ID" value="AOW04115.1"/>
    <property type="molecule type" value="Genomic_DNA"/>
</dbReference>
<reference evidence="11 13" key="1">
    <citation type="journal article" date="2016" name="PLoS ONE">
        <title>Sequence Assembly of Yarrowia lipolytica Strain W29/CLIB89 Shows Transposable Element Diversity.</title>
        <authorList>
            <person name="Magnan C."/>
            <person name="Yu J."/>
            <person name="Chang I."/>
            <person name="Jahn E."/>
            <person name="Kanomata Y."/>
            <person name="Wu J."/>
            <person name="Zeller M."/>
            <person name="Oakes M."/>
            <person name="Baldi P."/>
            <person name="Sandmeyer S."/>
        </authorList>
    </citation>
    <scope>NUCLEOTIDE SEQUENCE [LARGE SCALE GENOMIC DNA]</scope>
    <source>
        <strain evidence="11">CLIB89</strain>
        <strain evidence="13">CLIB89(W29)</strain>
    </source>
</reference>
<dbReference type="VEuPathDB" id="FungiDB:YALI0_D15620g"/>
<dbReference type="SUPFAM" id="SSF55681">
    <property type="entry name" value="Class II aaRS and biotin synthetases"/>
    <property type="match status" value="1"/>
</dbReference>
<evidence type="ECO:0000313" key="14">
    <source>
        <dbReference type="Proteomes" id="UP000256601"/>
    </source>
</evidence>
<dbReference type="GO" id="GO:0006433">
    <property type="term" value="P:prolyl-tRNA aminoacylation"/>
    <property type="evidence" value="ECO:0007669"/>
    <property type="project" value="InterPro"/>
</dbReference>
<dbReference type="InterPro" id="IPR002316">
    <property type="entry name" value="Pro-tRNA-ligase_IIa"/>
</dbReference>
<dbReference type="eggNOG" id="KOG2324">
    <property type="taxonomic scope" value="Eukaryota"/>
</dbReference>
<dbReference type="VEuPathDB" id="FungiDB:YALI1_D19110g"/>
<comment type="similarity">
    <text evidence="1">Belongs to the class-II aminoacyl-tRNA synthetase family.</text>
</comment>
<name>A0A1D8NEQ1_YARLL</name>
<dbReference type="GO" id="GO:0005739">
    <property type="term" value="C:mitochondrion"/>
    <property type="evidence" value="ECO:0007669"/>
    <property type="project" value="TreeGrafter"/>
</dbReference>
<dbReference type="OMA" id="NCETISH"/>
<dbReference type="RefSeq" id="XP_502869.1">
    <property type="nucleotide sequence ID" value="XM_502869.1"/>
</dbReference>
<evidence type="ECO:0000256" key="4">
    <source>
        <dbReference type="ARBA" id="ARBA00022741"/>
    </source>
</evidence>
<evidence type="ECO:0000256" key="6">
    <source>
        <dbReference type="ARBA" id="ARBA00022917"/>
    </source>
</evidence>
<proteinExistence type="inferred from homology"/>
<reference evidence="12 14" key="2">
    <citation type="submission" date="2018-07" db="EMBL/GenBank/DDBJ databases">
        <title>Draft Genome Assemblies for Five Robust Yarrowia lipolytica Strains Exhibiting High Lipid Production and Pentose Sugar Utilization and Sugar Alcohol Secretion from Undetoxified Lignocellulosic Biomass Hydrolysates.</title>
        <authorList>
            <consortium name="DOE Joint Genome Institute"/>
            <person name="Walker C."/>
            <person name="Ryu S."/>
            <person name="Na H."/>
            <person name="Zane M."/>
            <person name="LaButti K."/>
            <person name="Lipzen A."/>
            <person name="Haridas S."/>
            <person name="Barry K."/>
            <person name="Grigoriev I.V."/>
            <person name="Quarterman J."/>
            <person name="Slininger P."/>
            <person name="Dien B."/>
            <person name="Trinh C.T."/>
        </authorList>
    </citation>
    <scope>NUCLEOTIDE SEQUENCE [LARGE SCALE GENOMIC DNA]</scope>
    <source>
        <strain evidence="12 14">YB392</strain>
    </source>
</reference>
<evidence type="ECO:0000256" key="8">
    <source>
        <dbReference type="ARBA" id="ARBA00029731"/>
    </source>
</evidence>
<dbReference type="PRINTS" id="PR01046">
    <property type="entry name" value="TRNASYNTHPRO"/>
</dbReference>
<dbReference type="EC" id="6.1.1.15" evidence="2"/>
<evidence type="ECO:0000313" key="11">
    <source>
        <dbReference type="EMBL" id="AOW04115.1"/>
    </source>
</evidence>
<dbReference type="EMBL" id="KZ858977">
    <property type="protein sequence ID" value="RDW26580.1"/>
    <property type="molecule type" value="Genomic_DNA"/>
</dbReference>
<comment type="catalytic activity">
    <reaction evidence="9">
        <text>tRNA(Pro) + L-proline + ATP = L-prolyl-tRNA(Pro) + AMP + diphosphate</text>
        <dbReference type="Rhea" id="RHEA:14305"/>
        <dbReference type="Rhea" id="RHEA-COMP:9700"/>
        <dbReference type="Rhea" id="RHEA-COMP:9702"/>
        <dbReference type="ChEBI" id="CHEBI:30616"/>
        <dbReference type="ChEBI" id="CHEBI:33019"/>
        <dbReference type="ChEBI" id="CHEBI:60039"/>
        <dbReference type="ChEBI" id="CHEBI:78442"/>
        <dbReference type="ChEBI" id="CHEBI:78532"/>
        <dbReference type="ChEBI" id="CHEBI:456215"/>
        <dbReference type="EC" id="6.1.1.15"/>
    </reaction>
</comment>
<keyword evidence="5" id="KW-0067">ATP-binding</keyword>
<protein>
    <recommendedName>
        <fullName evidence="2">proline--tRNA ligase</fullName>
        <ecNumber evidence="2">6.1.1.15</ecNumber>
    </recommendedName>
    <alternativeName>
        <fullName evidence="8">Prolyl-tRNA synthetase</fullName>
    </alternativeName>
</protein>
<sequence>MLPRLSRLTTRRLKDVTPSTTASDLLAVTGYVSYPSSGLANLLPLGLRVQRKIENIIRSELDSIGCAEVSLSNFSDPDLWRKTGRINNGELFRVNDGSEDPPIIAPTHEEEITNLIAQKISSPKDLPILWYQIGKKYRNEARPRGGLLRGKEFTMKDLYSFDVDEPRALESYDLVRKAYDQIFGKLGVPVKSVAADSGAIGGSHSHEYHVIDASGEDTLVTCSSCDYSANIEVAERAAGDSETICTEVNGVLVTHESSHAVNPRLVDRALSSYGHDAYKISMLRDGVSHNLTTPKEGDSCPNCTSSLKFSNAIEVGHTFYLGTKYSKSLSCDFKNSENKLTPAFMGCYGIGITRLVAAIAEVSRDQHGLKWPSNVAPYETVVILGGGATESTLLDKASELGALLQDAVIDDRPKRSIGWKINEAKLMGFPQVVVVKKDGIEVIHR</sequence>
<dbReference type="Gene3D" id="3.30.930.10">
    <property type="entry name" value="Bira Bifunctional Protein, Domain 2"/>
    <property type="match status" value="1"/>
</dbReference>
<evidence type="ECO:0000256" key="3">
    <source>
        <dbReference type="ARBA" id="ARBA00022598"/>
    </source>
</evidence>
<keyword evidence="6" id="KW-0648">Protein biosynthesis</keyword>
<dbReference type="Proteomes" id="UP000256601">
    <property type="component" value="Unassembled WGS sequence"/>
</dbReference>
<organism evidence="11 13">
    <name type="scientific">Yarrowia lipolytica</name>
    <name type="common">Candida lipolytica</name>
    <dbReference type="NCBI Taxonomy" id="4952"/>
    <lineage>
        <taxon>Eukaryota</taxon>
        <taxon>Fungi</taxon>
        <taxon>Dikarya</taxon>
        <taxon>Ascomycota</taxon>
        <taxon>Saccharomycotina</taxon>
        <taxon>Dipodascomycetes</taxon>
        <taxon>Dipodascales</taxon>
        <taxon>Dipodascales incertae sedis</taxon>
        <taxon>Yarrowia</taxon>
    </lineage>
</organism>
<keyword evidence="7" id="KW-0030">Aminoacyl-tRNA synthetase</keyword>
<feature type="domain" description="Aminoacyl-transfer RNA synthetases class-II family profile" evidence="10">
    <location>
        <begin position="46"/>
        <end position="372"/>
    </location>
</feature>
<keyword evidence="3" id="KW-0436">Ligase</keyword>
<evidence type="ECO:0000256" key="2">
    <source>
        <dbReference type="ARBA" id="ARBA00012831"/>
    </source>
</evidence>
<dbReference type="PROSITE" id="PS50862">
    <property type="entry name" value="AA_TRNA_LIGASE_II"/>
    <property type="match status" value="1"/>
</dbReference>